<feature type="transmembrane region" description="Helical" evidence="10">
    <location>
        <begin position="112"/>
        <end position="133"/>
    </location>
</feature>
<evidence type="ECO:0000256" key="4">
    <source>
        <dbReference type="ARBA" id="ARBA00022719"/>
    </source>
</evidence>
<keyword evidence="8" id="KW-1015">Disulfide bond</keyword>
<keyword evidence="4" id="KW-0874">Quinone</keyword>
<sequence length="205" mass="21788">MQPSTAEPAALTAPSQEPGAPVGRAVGWVLLVCGWVGLSAAFVLLVEKIRLVADPSYVPSCSISPLLSCGSVMSTPQAELFGFPNPILGVAGFAALVTVAVTIISGARLPSWYWIGLTAGTALGTVFVHWLIFQSVHRIGALCPYCMVVWVVTVAAFVAVLARWSRAGALPRWVGDYAVTIVTTWCLVVAALIAVRFWDYWITLA</sequence>
<feature type="transmembrane region" description="Helical" evidence="10">
    <location>
        <begin position="174"/>
        <end position="198"/>
    </location>
</feature>
<dbReference type="CDD" id="cd12922">
    <property type="entry name" value="VKOR_5"/>
    <property type="match status" value="1"/>
</dbReference>
<evidence type="ECO:0000313" key="12">
    <source>
        <dbReference type="EMBL" id="TWD15784.1"/>
    </source>
</evidence>
<keyword evidence="9" id="KW-0676">Redox-active center</keyword>
<dbReference type="InterPro" id="IPR038354">
    <property type="entry name" value="VKOR_sf"/>
</dbReference>
<keyword evidence="7 10" id="KW-0472">Membrane</keyword>
<evidence type="ECO:0000256" key="9">
    <source>
        <dbReference type="ARBA" id="ARBA00023284"/>
    </source>
</evidence>
<dbReference type="OrthoDB" id="9783799at2"/>
<dbReference type="AlphaFoldDB" id="A0A560WE31"/>
<evidence type="ECO:0000313" key="13">
    <source>
        <dbReference type="Proteomes" id="UP000315628"/>
    </source>
</evidence>
<name>A0A560WE31_9MICO</name>
<dbReference type="Pfam" id="PF07884">
    <property type="entry name" value="VKOR"/>
    <property type="match status" value="1"/>
</dbReference>
<evidence type="ECO:0000256" key="8">
    <source>
        <dbReference type="ARBA" id="ARBA00023157"/>
    </source>
</evidence>
<feature type="domain" description="Vitamin K epoxide reductase" evidence="11">
    <location>
        <begin position="23"/>
        <end position="164"/>
    </location>
</feature>
<comment type="subcellular location">
    <subcellularLocation>
        <location evidence="1">Membrane</location>
        <topology evidence="1">Multi-pass membrane protein</topology>
    </subcellularLocation>
</comment>
<comment type="caution">
    <text evidence="12">The sequence shown here is derived from an EMBL/GenBank/DDBJ whole genome shotgun (WGS) entry which is preliminary data.</text>
</comment>
<evidence type="ECO:0000256" key="6">
    <source>
        <dbReference type="ARBA" id="ARBA00023002"/>
    </source>
</evidence>
<evidence type="ECO:0000256" key="10">
    <source>
        <dbReference type="SAM" id="Phobius"/>
    </source>
</evidence>
<accession>A0A560WE31</accession>
<dbReference type="InterPro" id="IPR012932">
    <property type="entry name" value="VKOR"/>
</dbReference>
<feature type="transmembrane region" description="Helical" evidence="10">
    <location>
        <begin position="87"/>
        <end position="105"/>
    </location>
</feature>
<reference evidence="12 13" key="1">
    <citation type="submission" date="2019-06" db="EMBL/GenBank/DDBJ databases">
        <title>Sequencing the genomes of 1000 actinobacteria strains.</title>
        <authorList>
            <person name="Klenk H.-P."/>
        </authorList>
    </citation>
    <scope>NUCLEOTIDE SEQUENCE [LARGE SCALE GENOMIC DNA]</scope>
    <source>
        <strain evidence="12 13">DSM 18935</strain>
    </source>
</reference>
<evidence type="ECO:0000256" key="7">
    <source>
        <dbReference type="ARBA" id="ARBA00023136"/>
    </source>
</evidence>
<keyword evidence="6" id="KW-0560">Oxidoreductase</keyword>
<keyword evidence="5 10" id="KW-1133">Transmembrane helix</keyword>
<evidence type="ECO:0000256" key="1">
    <source>
        <dbReference type="ARBA" id="ARBA00004141"/>
    </source>
</evidence>
<organism evidence="12 13">
    <name type="scientific">Marihabitans asiaticum</name>
    <dbReference type="NCBI Taxonomy" id="415218"/>
    <lineage>
        <taxon>Bacteria</taxon>
        <taxon>Bacillati</taxon>
        <taxon>Actinomycetota</taxon>
        <taxon>Actinomycetes</taxon>
        <taxon>Micrococcales</taxon>
        <taxon>Intrasporangiaceae</taxon>
        <taxon>Marihabitans</taxon>
    </lineage>
</organism>
<evidence type="ECO:0000256" key="5">
    <source>
        <dbReference type="ARBA" id="ARBA00022989"/>
    </source>
</evidence>
<dbReference type="SMART" id="SM00756">
    <property type="entry name" value="VKc"/>
    <property type="match status" value="1"/>
</dbReference>
<evidence type="ECO:0000256" key="2">
    <source>
        <dbReference type="ARBA" id="ARBA00006214"/>
    </source>
</evidence>
<proteinExistence type="inferred from homology"/>
<gene>
    <name evidence="12" type="ORF">FB557_1312</name>
</gene>
<keyword evidence="13" id="KW-1185">Reference proteome</keyword>
<evidence type="ECO:0000256" key="3">
    <source>
        <dbReference type="ARBA" id="ARBA00022692"/>
    </source>
</evidence>
<keyword evidence="3 10" id="KW-0812">Transmembrane</keyword>
<dbReference type="Proteomes" id="UP000315628">
    <property type="component" value="Unassembled WGS sequence"/>
</dbReference>
<feature type="transmembrane region" description="Helical" evidence="10">
    <location>
        <begin position="25"/>
        <end position="45"/>
    </location>
</feature>
<dbReference type="InterPro" id="IPR041714">
    <property type="entry name" value="VKOR_Actinobacteria"/>
</dbReference>
<dbReference type="GO" id="GO:0048038">
    <property type="term" value="F:quinone binding"/>
    <property type="evidence" value="ECO:0007669"/>
    <property type="project" value="UniProtKB-KW"/>
</dbReference>
<dbReference type="EMBL" id="VIUW01000002">
    <property type="protein sequence ID" value="TWD15784.1"/>
    <property type="molecule type" value="Genomic_DNA"/>
</dbReference>
<comment type="similarity">
    <text evidence="2">Belongs to the VKOR family.</text>
</comment>
<dbReference type="GO" id="GO:0016020">
    <property type="term" value="C:membrane"/>
    <property type="evidence" value="ECO:0007669"/>
    <property type="project" value="UniProtKB-SubCell"/>
</dbReference>
<dbReference type="Gene3D" id="1.20.1440.130">
    <property type="entry name" value="VKOR domain"/>
    <property type="match status" value="1"/>
</dbReference>
<feature type="transmembrane region" description="Helical" evidence="10">
    <location>
        <begin position="139"/>
        <end position="162"/>
    </location>
</feature>
<dbReference type="GO" id="GO:0016491">
    <property type="term" value="F:oxidoreductase activity"/>
    <property type="evidence" value="ECO:0007669"/>
    <property type="project" value="UniProtKB-KW"/>
</dbReference>
<protein>
    <submittedName>
        <fullName evidence="12">Putative membrane protein</fullName>
    </submittedName>
</protein>
<evidence type="ECO:0000259" key="11">
    <source>
        <dbReference type="SMART" id="SM00756"/>
    </source>
</evidence>